<dbReference type="RefSeq" id="WP_005925795.1">
    <property type="nucleotide sequence ID" value="NZ_CABKSE010000001.1"/>
</dbReference>
<dbReference type="GeneID" id="93115821"/>
<dbReference type="AlphaFoldDB" id="A0A7J4XPH5"/>
<evidence type="ECO:0000259" key="3">
    <source>
        <dbReference type="Pfam" id="PF17415"/>
    </source>
</evidence>
<gene>
    <name evidence="4" type="ORF">F3F73_01925</name>
</gene>
<dbReference type="InterPro" id="IPR038143">
    <property type="entry name" value="NigD-like_C_dom_sf"/>
</dbReference>
<feature type="chain" id="PRO_5029707417" description="NigD-like protein" evidence="1">
    <location>
        <begin position="22"/>
        <end position="247"/>
    </location>
</feature>
<feature type="signal peptide" evidence="1">
    <location>
        <begin position="1"/>
        <end position="21"/>
    </location>
</feature>
<organism evidence="4 5">
    <name type="scientific">Bacteroides salyersiae</name>
    <dbReference type="NCBI Taxonomy" id="291644"/>
    <lineage>
        <taxon>Bacteria</taxon>
        <taxon>Pseudomonadati</taxon>
        <taxon>Bacteroidota</taxon>
        <taxon>Bacteroidia</taxon>
        <taxon>Bacteroidales</taxon>
        <taxon>Bacteroidaceae</taxon>
        <taxon>Bacteroides</taxon>
    </lineage>
</organism>
<dbReference type="Gene3D" id="2.60.40.2370">
    <property type="entry name" value="NigD-like, C-terminal beta sandwich domain"/>
    <property type="match status" value="1"/>
</dbReference>
<dbReference type="InterPro" id="IPR024299">
    <property type="entry name" value="NigD-like_OB_dom"/>
</dbReference>
<dbReference type="InterPro" id="IPR038179">
    <property type="entry name" value="NigD-like_N_sf"/>
</dbReference>
<dbReference type="EMBL" id="VWMK01000001">
    <property type="protein sequence ID" value="KAA3770728.1"/>
    <property type="molecule type" value="Genomic_DNA"/>
</dbReference>
<evidence type="ECO:0000259" key="2">
    <source>
        <dbReference type="Pfam" id="PF12667"/>
    </source>
</evidence>
<comment type="caution">
    <text evidence="4">The sequence shown here is derived from an EMBL/GenBank/DDBJ whole genome shotgun (WGS) entry which is preliminary data.</text>
</comment>
<feature type="domain" description="NigD-like C-terminal" evidence="3">
    <location>
        <begin position="107"/>
        <end position="222"/>
    </location>
</feature>
<dbReference type="Pfam" id="PF12667">
    <property type="entry name" value="NigD_N"/>
    <property type="match status" value="1"/>
</dbReference>
<dbReference type="Pfam" id="PF17415">
    <property type="entry name" value="NigD_C"/>
    <property type="match status" value="1"/>
</dbReference>
<dbReference type="PROSITE" id="PS51257">
    <property type="entry name" value="PROKAR_LIPOPROTEIN"/>
    <property type="match status" value="1"/>
</dbReference>
<protein>
    <recommendedName>
        <fullName evidence="6">NigD-like protein</fullName>
    </recommendedName>
</protein>
<evidence type="ECO:0000313" key="4">
    <source>
        <dbReference type="EMBL" id="KAA3770728.1"/>
    </source>
</evidence>
<dbReference type="Proteomes" id="UP000422221">
    <property type="component" value="Unassembled WGS sequence"/>
</dbReference>
<feature type="domain" description="NigD-like N-terminal OB" evidence="2">
    <location>
        <begin position="39"/>
        <end position="99"/>
    </location>
</feature>
<dbReference type="InterPro" id="IPR035376">
    <property type="entry name" value="NigD_C"/>
</dbReference>
<accession>A0A7J4XPH5</accession>
<dbReference type="Gene3D" id="2.40.50.500">
    <property type="entry name" value="NigD-like N-terminal OB domain"/>
    <property type="match status" value="1"/>
</dbReference>
<evidence type="ECO:0000256" key="1">
    <source>
        <dbReference type="SAM" id="SignalP"/>
    </source>
</evidence>
<proteinExistence type="predicted"/>
<name>A0A7J4XPH5_9BACE</name>
<reference evidence="4 5" key="1">
    <citation type="journal article" date="2019" name="Nat. Med.">
        <title>A library of human gut bacterial isolates paired with longitudinal multiomics data enables mechanistic microbiome research.</title>
        <authorList>
            <person name="Poyet M."/>
            <person name="Groussin M."/>
            <person name="Gibbons S.M."/>
            <person name="Avila-Pacheco J."/>
            <person name="Jiang X."/>
            <person name="Kearney S.M."/>
            <person name="Perrotta A.R."/>
            <person name="Berdy B."/>
            <person name="Zhao S."/>
            <person name="Lieberman T.D."/>
            <person name="Swanson P.K."/>
            <person name="Smith M."/>
            <person name="Roesemann S."/>
            <person name="Alexander J.E."/>
            <person name="Rich S.A."/>
            <person name="Livny J."/>
            <person name="Vlamakis H."/>
            <person name="Clish C."/>
            <person name="Bullock K."/>
            <person name="Deik A."/>
            <person name="Scott J."/>
            <person name="Pierce K.A."/>
            <person name="Xavier R.J."/>
            <person name="Alm E.J."/>
        </authorList>
    </citation>
    <scope>NUCLEOTIDE SEQUENCE [LARGE SCALE GENOMIC DNA]</scope>
    <source>
        <strain evidence="4 5">BIOML-A10</strain>
    </source>
</reference>
<keyword evidence="1" id="KW-0732">Signal</keyword>
<evidence type="ECO:0000313" key="5">
    <source>
        <dbReference type="Proteomes" id="UP000422221"/>
    </source>
</evidence>
<sequence length="247" mass="28033">MKKLSCFLVAMLFLLMPALQSCDDNDGYSIGQFGGSWATVRVLSGNTYYLDSDYYGTLWPAASNVYGFRPVDGQRLAVLFNPLYDNFDNYDLAVKVENVFPILTKQVETLTAENEEEIGNDPVTIFKDRIWIANGYLNVVFRQDKPVYTPHLVSLVHNTLEVPEEDDYVHLEFRYNTYGDLSGRWGDEAVSFNLNSVDFEGKKGLKLKLNSAVNDEVEITFNIKETMSVPEAVLNLDYSELEADKVK</sequence>
<evidence type="ECO:0008006" key="6">
    <source>
        <dbReference type="Google" id="ProtNLM"/>
    </source>
</evidence>